<dbReference type="AlphaFoldDB" id="A0A2X2VQT9"/>
<reference evidence="2 3" key="1">
    <citation type="submission" date="2018-06" db="EMBL/GenBank/DDBJ databases">
        <authorList>
            <consortium name="Pathogen Informatics"/>
            <person name="Doyle S."/>
        </authorList>
    </citation>
    <scope>NUCLEOTIDE SEQUENCE [LARGE SCALE GENOMIC DNA]</scope>
    <source>
        <strain evidence="2 3">NCTC11224</strain>
    </source>
</reference>
<keyword evidence="3" id="KW-1185">Reference proteome</keyword>
<dbReference type="Proteomes" id="UP000251853">
    <property type="component" value="Unassembled WGS sequence"/>
</dbReference>
<evidence type="ECO:0000313" key="3">
    <source>
        <dbReference type="Proteomes" id="UP000251853"/>
    </source>
</evidence>
<proteinExistence type="predicted"/>
<evidence type="ECO:0000313" key="2">
    <source>
        <dbReference type="EMBL" id="SQB04210.1"/>
    </source>
</evidence>
<accession>A0A2X2VQT9</accession>
<gene>
    <name evidence="2" type="ORF">NCTC11224_00618</name>
</gene>
<dbReference type="EMBL" id="UAVW01000001">
    <property type="protein sequence ID" value="SQB04210.1"/>
    <property type="molecule type" value="Genomic_DNA"/>
</dbReference>
<name>A0A2X2VQT9_9FIRM</name>
<protein>
    <submittedName>
        <fullName evidence="2">Uncharacterized protein</fullName>
    </submittedName>
</protein>
<keyword evidence="1" id="KW-1133">Transmembrane helix</keyword>
<keyword evidence="1" id="KW-0472">Membrane</keyword>
<evidence type="ECO:0000256" key="1">
    <source>
        <dbReference type="SAM" id="Phobius"/>
    </source>
</evidence>
<keyword evidence="1" id="KW-0812">Transmembrane</keyword>
<feature type="transmembrane region" description="Helical" evidence="1">
    <location>
        <begin position="142"/>
        <end position="161"/>
    </location>
</feature>
<organism evidence="2 3">
    <name type="scientific">Enterocloster clostridioformis</name>
    <dbReference type="NCBI Taxonomy" id="1531"/>
    <lineage>
        <taxon>Bacteria</taxon>
        <taxon>Bacillati</taxon>
        <taxon>Bacillota</taxon>
        <taxon>Clostridia</taxon>
        <taxon>Lachnospirales</taxon>
        <taxon>Lachnospiraceae</taxon>
        <taxon>Enterocloster</taxon>
    </lineage>
</organism>
<sequence length="185" mass="19827">MHKNRRAPGSRPVLCIYLYSGGTSPDSLPVSYRHRTVLPGLRRKPDVSVPSPSGLCFCLSGQCSPLSTASPGTVHGCLDGRTVCKDRKHTPYTGSGLCFLCNDWGAACVWGDAESAWFWVAEALISLNYPFTAPMAIPSTSCLWNMINMITGGMIVIVITAPNTPKFQLSPFNSVKATAMGIALS</sequence>